<name>A0A087TNJ2_STEMI</name>
<feature type="non-terminal residue" evidence="2">
    <location>
        <position position="391"/>
    </location>
</feature>
<dbReference type="AlphaFoldDB" id="A0A087TNJ2"/>
<dbReference type="OMA" id="INWESEC"/>
<dbReference type="STRING" id="407821.A0A087TNJ2"/>
<dbReference type="PANTHER" id="PTHR11567:SF210">
    <property type="entry name" value="ACID PHOSPHATASE 5-RELATED"/>
    <property type="match status" value="1"/>
</dbReference>
<dbReference type="Pfam" id="PF00328">
    <property type="entry name" value="His_Phos_2"/>
    <property type="match status" value="1"/>
</dbReference>
<gene>
    <name evidence="2" type="ORF">X975_08823</name>
</gene>
<sequence>MLNLKRHLISTLVIICLKNNYSLGITDYNISLEDTAMFPVSSFQLNSTFSGNDRKLIQLHIFFRHGMRAPDFLYPKDPNPVNAWKEGLGRLTQLGKYQNYALGRQLRRMYKDFITSHPREVNVLSAKRNRCILSALCHVAALYAPNENWQFVPDFPWQPIPVKYQSIGNDKFLGIDKECPAARAEANNISNSDEGKEIMESHKEMFKDLQHLSGYKIDSLTDAEELAEILAIEKANNFIVPSWATQYWKELDYINHAACYLRVESKKYQRLRAGPLLGYIKRRMERRISGEGRKVYIYSGHKKTVTAVLAALDVYNRKEPPFCATVIFELYKEREGNSVRLLYFNSTTPENGDQVPHVLKLPKCEEFCPLENFVRVARGLDPYDWEKECQL</sequence>
<dbReference type="OrthoDB" id="6418769at2759"/>
<dbReference type="PANTHER" id="PTHR11567">
    <property type="entry name" value="ACID PHOSPHATASE-RELATED"/>
    <property type="match status" value="1"/>
</dbReference>
<keyword evidence="3" id="KW-1185">Reference proteome</keyword>
<evidence type="ECO:0000313" key="2">
    <source>
        <dbReference type="EMBL" id="KFM66681.1"/>
    </source>
</evidence>
<dbReference type="SUPFAM" id="SSF53254">
    <property type="entry name" value="Phosphoglycerate mutase-like"/>
    <property type="match status" value="1"/>
</dbReference>
<dbReference type="InterPro" id="IPR050645">
    <property type="entry name" value="Histidine_acid_phosphatase"/>
</dbReference>
<organism evidence="2 3">
    <name type="scientific">Stegodyphus mimosarum</name>
    <name type="common">African social velvet spider</name>
    <dbReference type="NCBI Taxonomy" id="407821"/>
    <lineage>
        <taxon>Eukaryota</taxon>
        <taxon>Metazoa</taxon>
        <taxon>Ecdysozoa</taxon>
        <taxon>Arthropoda</taxon>
        <taxon>Chelicerata</taxon>
        <taxon>Arachnida</taxon>
        <taxon>Araneae</taxon>
        <taxon>Araneomorphae</taxon>
        <taxon>Entelegynae</taxon>
        <taxon>Eresoidea</taxon>
        <taxon>Eresidae</taxon>
        <taxon>Stegodyphus</taxon>
    </lineage>
</organism>
<dbReference type="InterPro" id="IPR029033">
    <property type="entry name" value="His_PPase_superfam"/>
</dbReference>
<dbReference type="CDD" id="cd07061">
    <property type="entry name" value="HP_HAP_like"/>
    <property type="match status" value="1"/>
</dbReference>
<evidence type="ECO:0000313" key="3">
    <source>
        <dbReference type="Proteomes" id="UP000054359"/>
    </source>
</evidence>
<reference evidence="2 3" key="1">
    <citation type="submission" date="2013-11" db="EMBL/GenBank/DDBJ databases">
        <title>Genome sequencing of Stegodyphus mimosarum.</title>
        <authorList>
            <person name="Bechsgaard J."/>
        </authorList>
    </citation>
    <scope>NUCLEOTIDE SEQUENCE [LARGE SCALE GENOMIC DNA]</scope>
</reference>
<dbReference type="GO" id="GO:0016791">
    <property type="term" value="F:phosphatase activity"/>
    <property type="evidence" value="ECO:0007669"/>
    <property type="project" value="TreeGrafter"/>
</dbReference>
<dbReference type="InterPro" id="IPR000560">
    <property type="entry name" value="His_Pase_clade-2"/>
</dbReference>
<evidence type="ECO:0000256" key="1">
    <source>
        <dbReference type="ARBA" id="ARBA00005375"/>
    </source>
</evidence>
<proteinExistence type="inferred from homology"/>
<dbReference type="Gene3D" id="3.40.50.1240">
    <property type="entry name" value="Phosphoglycerate mutase-like"/>
    <property type="match status" value="1"/>
</dbReference>
<comment type="similarity">
    <text evidence="1">Belongs to the histidine acid phosphatase family.</text>
</comment>
<dbReference type="EMBL" id="KK116057">
    <property type="protein sequence ID" value="KFM66681.1"/>
    <property type="molecule type" value="Genomic_DNA"/>
</dbReference>
<dbReference type="Proteomes" id="UP000054359">
    <property type="component" value="Unassembled WGS sequence"/>
</dbReference>
<accession>A0A087TNJ2</accession>
<protein>
    <submittedName>
        <fullName evidence="2">Prostatic acid phosphatase</fullName>
    </submittedName>
</protein>